<dbReference type="EMBL" id="CP029190">
    <property type="protein sequence ID" value="QES51931.1"/>
    <property type="molecule type" value="Genomic_DNA"/>
</dbReference>
<evidence type="ECO:0000313" key="1">
    <source>
        <dbReference type="EMBL" id="QES51931.1"/>
    </source>
</evidence>
<dbReference type="OrthoDB" id="4544554at2"/>
<organism evidence="1 2">
    <name type="scientific">Streptomyces venezuelae</name>
    <dbReference type="NCBI Taxonomy" id="54571"/>
    <lineage>
        <taxon>Bacteria</taxon>
        <taxon>Bacillati</taxon>
        <taxon>Actinomycetota</taxon>
        <taxon>Actinomycetes</taxon>
        <taxon>Kitasatosporales</taxon>
        <taxon>Streptomycetaceae</taxon>
        <taxon>Streptomyces</taxon>
    </lineage>
</organism>
<dbReference type="AlphaFoldDB" id="A0A5P2DFB6"/>
<name>A0A5P2DFB6_STRVZ</name>
<reference evidence="1 2" key="1">
    <citation type="submission" date="2018-05" db="EMBL/GenBank/DDBJ databases">
        <title>Streptomyces venezuelae.</title>
        <authorList>
            <person name="Kim W."/>
            <person name="Lee N."/>
            <person name="Cho B.-K."/>
        </authorList>
    </citation>
    <scope>NUCLEOTIDE SEQUENCE [LARGE SCALE GENOMIC DNA]</scope>
    <source>
        <strain evidence="1 2">ATCC 21782</strain>
    </source>
</reference>
<accession>A0A5P2DFB6</accession>
<protein>
    <submittedName>
        <fullName evidence="1">Uncharacterized protein</fullName>
    </submittedName>
</protein>
<dbReference type="RefSeq" id="WP_150211671.1">
    <property type="nucleotide sequence ID" value="NZ_CP029190.1"/>
</dbReference>
<gene>
    <name evidence="1" type="ORF">DEJ50_32955</name>
</gene>
<dbReference type="Proteomes" id="UP000325211">
    <property type="component" value="Chromosome"/>
</dbReference>
<proteinExistence type="predicted"/>
<evidence type="ECO:0000313" key="2">
    <source>
        <dbReference type="Proteomes" id="UP000325211"/>
    </source>
</evidence>
<sequence length="254" mass="28627">MGDWEEEPTGRHRLDWGAVRFRAGDVLSLECPPTETTVASVSRFYVSVRWPWNDVDPEAHSFCWNGETALPTPEAFDWDRTYFRTVPAETDLKAGDTCLVGIVPTVVHVAAVHHFDPPLVTGMLPRPACYLEILRQGEAHDPELEDQGYALDPVGAEPIRIELLFRPYAFLEAGDEVVDHDGRAWRFDGPWDWHPFDGQQTTIPAWPLELLSRNGDPAPEDTAAVTQLTGTGSHEEELQRWTRFALAKRSTDQP</sequence>